<name>A0A511MXZ5_DEIC1</name>
<organism evidence="7 8">
    <name type="scientific">Deinococcus cellulosilyticus (strain DSM 18568 / NBRC 106333 / KACC 11606 / 5516J-15)</name>
    <dbReference type="NCBI Taxonomy" id="1223518"/>
    <lineage>
        <taxon>Bacteria</taxon>
        <taxon>Thermotogati</taxon>
        <taxon>Deinococcota</taxon>
        <taxon>Deinococci</taxon>
        <taxon>Deinococcales</taxon>
        <taxon>Deinococcaceae</taxon>
        <taxon>Deinococcus</taxon>
    </lineage>
</organism>
<dbReference type="PANTHER" id="PTHR33529:SF2">
    <property type="entry name" value="LIPOPOLYSACCHARIDE EXPORT SYSTEM PERMEASE PROTEIN LPTG"/>
    <property type="match status" value="1"/>
</dbReference>
<dbReference type="GO" id="GO:0043190">
    <property type="term" value="C:ATP-binding cassette (ABC) transporter complex"/>
    <property type="evidence" value="ECO:0007669"/>
    <property type="project" value="TreeGrafter"/>
</dbReference>
<dbReference type="AlphaFoldDB" id="A0A511MXZ5"/>
<dbReference type="OrthoDB" id="55423at2"/>
<sequence>MRLRKYIYAEILPPLMLGIVLYTAVILFGYFFVGSQYLDGVPLIKIFIWLGMQVPDSFVKVAPMAVVLMTVLAFGRMNTEREIIAMQSGGISFAWISKPVVLVATLVSLTSLVVSEYVAPRANLEARTMWYEDLPSTPQGLSRLKGTTLALGNGLEVYFADYNSATDTMLDLRLVSWAGKEARVYFAESGRFDGFNLSLKGFEGYAVDFPAIQQLQDVTPEQLAQRVGDVFSSNIPEQKDALLTIKTGISRNETIARFADGFAAETTSISDLWNTAYGAHVPGDRGKVITAADRYAARMELHGKLAIPFANLVLALISMPLAIRYGRGTGVSLGVSVLIVVVYYLTLLLGRAFASAGLIPPEIGLWFANVFFTLVGWRLIRRVS</sequence>
<feature type="transmembrane region" description="Helical" evidence="6">
    <location>
        <begin position="330"/>
        <end position="351"/>
    </location>
</feature>
<dbReference type="PANTHER" id="PTHR33529">
    <property type="entry name" value="SLR0882 PROTEIN-RELATED"/>
    <property type="match status" value="1"/>
</dbReference>
<reference evidence="7 8" key="1">
    <citation type="submission" date="2019-07" db="EMBL/GenBank/DDBJ databases">
        <title>Whole genome shotgun sequence of Deinococcus cellulosilyticus NBRC 106333.</title>
        <authorList>
            <person name="Hosoyama A."/>
            <person name="Uohara A."/>
            <person name="Ohji S."/>
            <person name="Ichikawa N."/>
        </authorList>
    </citation>
    <scope>NUCLEOTIDE SEQUENCE [LARGE SCALE GENOMIC DNA]</scope>
    <source>
        <strain evidence="7 8">NBRC 106333</strain>
    </source>
</reference>
<keyword evidence="4 6" id="KW-1133">Transmembrane helix</keyword>
<gene>
    <name evidence="7" type="ORF">DC3_06520</name>
</gene>
<evidence type="ECO:0000313" key="8">
    <source>
        <dbReference type="Proteomes" id="UP000321306"/>
    </source>
</evidence>
<dbReference type="InterPro" id="IPR005495">
    <property type="entry name" value="LptG/LptF_permease"/>
</dbReference>
<feature type="transmembrane region" description="Helical" evidence="6">
    <location>
        <begin position="12"/>
        <end position="33"/>
    </location>
</feature>
<feature type="transmembrane region" description="Helical" evidence="6">
    <location>
        <begin position="57"/>
        <end position="75"/>
    </location>
</feature>
<evidence type="ECO:0000256" key="4">
    <source>
        <dbReference type="ARBA" id="ARBA00022989"/>
    </source>
</evidence>
<comment type="subcellular location">
    <subcellularLocation>
        <location evidence="1">Cell membrane</location>
        <topology evidence="1">Multi-pass membrane protein</topology>
    </subcellularLocation>
</comment>
<dbReference type="Proteomes" id="UP000321306">
    <property type="component" value="Unassembled WGS sequence"/>
</dbReference>
<evidence type="ECO:0000256" key="2">
    <source>
        <dbReference type="ARBA" id="ARBA00022475"/>
    </source>
</evidence>
<evidence type="ECO:0000256" key="6">
    <source>
        <dbReference type="SAM" id="Phobius"/>
    </source>
</evidence>
<keyword evidence="2" id="KW-1003">Cell membrane</keyword>
<dbReference type="EMBL" id="BJXB01000002">
    <property type="protein sequence ID" value="GEM45017.1"/>
    <property type="molecule type" value="Genomic_DNA"/>
</dbReference>
<dbReference type="RefSeq" id="WP_146882263.1">
    <property type="nucleotide sequence ID" value="NZ_BJXB01000002.1"/>
</dbReference>
<protein>
    <submittedName>
        <fullName evidence="7">Permease</fullName>
    </submittedName>
</protein>
<proteinExistence type="predicted"/>
<evidence type="ECO:0000256" key="1">
    <source>
        <dbReference type="ARBA" id="ARBA00004651"/>
    </source>
</evidence>
<evidence type="ECO:0000256" key="5">
    <source>
        <dbReference type="ARBA" id="ARBA00023136"/>
    </source>
</evidence>
<feature type="transmembrane region" description="Helical" evidence="6">
    <location>
        <begin position="95"/>
        <end position="114"/>
    </location>
</feature>
<evidence type="ECO:0000256" key="3">
    <source>
        <dbReference type="ARBA" id="ARBA00022692"/>
    </source>
</evidence>
<keyword evidence="3 6" id="KW-0812">Transmembrane</keyword>
<comment type="caution">
    <text evidence="7">The sequence shown here is derived from an EMBL/GenBank/DDBJ whole genome shotgun (WGS) entry which is preliminary data.</text>
</comment>
<keyword evidence="5 6" id="KW-0472">Membrane</keyword>
<dbReference type="Pfam" id="PF03739">
    <property type="entry name" value="LptF_LptG"/>
    <property type="match status" value="1"/>
</dbReference>
<keyword evidence="8" id="KW-1185">Reference proteome</keyword>
<evidence type="ECO:0000313" key="7">
    <source>
        <dbReference type="EMBL" id="GEM45017.1"/>
    </source>
</evidence>
<feature type="transmembrane region" description="Helical" evidence="6">
    <location>
        <begin position="305"/>
        <end position="323"/>
    </location>
</feature>
<accession>A0A511MXZ5</accession>
<feature type="transmembrane region" description="Helical" evidence="6">
    <location>
        <begin position="363"/>
        <end position="380"/>
    </location>
</feature>
<dbReference type="GO" id="GO:0015920">
    <property type="term" value="P:lipopolysaccharide transport"/>
    <property type="evidence" value="ECO:0007669"/>
    <property type="project" value="TreeGrafter"/>
</dbReference>